<feature type="region of interest" description="Disordered" evidence="1">
    <location>
        <begin position="238"/>
        <end position="283"/>
    </location>
</feature>
<evidence type="ECO:0000313" key="2">
    <source>
        <dbReference type="EMBL" id="GII48232.1"/>
    </source>
</evidence>
<protein>
    <submittedName>
        <fullName evidence="2">Uncharacterized protein</fullName>
    </submittedName>
</protein>
<evidence type="ECO:0000313" key="3">
    <source>
        <dbReference type="Proteomes" id="UP000644610"/>
    </source>
</evidence>
<dbReference type="Proteomes" id="UP000644610">
    <property type="component" value="Unassembled WGS sequence"/>
</dbReference>
<keyword evidence="3" id="KW-1185">Reference proteome</keyword>
<evidence type="ECO:0000256" key="1">
    <source>
        <dbReference type="SAM" id="MobiDB-lite"/>
    </source>
</evidence>
<feature type="compositionally biased region" description="Low complexity" evidence="1">
    <location>
        <begin position="257"/>
        <end position="268"/>
    </location>
</feature>
<sequence>MPGTPMESVFKFVSVRPPQPVAETSLPDVLIPYDGPFYDGSLIERVIQRTDWESAKALAEQAVLEAPAVLDFQDLAHSSGFAAVRAALGRGLPANMTTADVERLLGGSLGAAVGQKPYPLAKAKILDVYAAHSLLPGNLPEQREKALLSLRTLHLLQALDRDAAILGDRRRLGRVSRARVILPGAFLQKKSIGRGEAPQARSASAPAPPPPLRGTPGFHEAGFEQLRDLYAVRRELRAARRRNRQERTVRRGPPARPSSGSAGSAGSAEQSAEDGVASSSTAPSPRVLLPAVAKTISARTLGFLTGEGVPTDRLNVDEGLRAVDSRIRASRTRFFEGIPTPVMVTVDRLADPGGPGTGVQGLPSGLFGTTASPGSVGTTPQEGVGPVRPLGIGELLVVEQTLQRYEAGEISYVENVLQTEHLSRSFRSLNRTEQTVFTATSTTEQSEHDLQATDRFELSTQAQKTIAQDQSIQAGVTVSASYGPVKVGAYGDFATSTSTTESTSSATTFAQDVTERSVSTITTQVREEQTTRILQEFEERSEHGFDNTRGTANVAGVYQWLDKKYRAQIYDYGQRLMFEFLIPAPASYYLHALANQPRAGVTLSEPEPLGDLRPADLNETNYQDYVARYAVAGVSPPPPETTVLSTVFEQTGLNATTLVSKSNAALQVPAGYRAVSGRFVDYHAWKGGGGHYLIVLIGTQQLDSANGENADVALDGEDTVVPVGVFALVWGYLVTIEVECELTDTAFGQWQQETYDAVVAAYQAQKSAYDAQVSGAGFTAGSATYGGSEIENRRIQLDELKKGSLTMLARQYFEDFDAMSLTGTASGLPEFDVDEAASEGGYAQFFEQAFEWGQMTYLYYPYFWMNKTGWLERSALVSGDALFGEFLRAGYARVVVPVTPAYDDAVLFFLSSGGRIWNGGEPPTIDDPLYVSIAAELADATEGRTAYGEPWDVTIPTTLVYLKSDSTLPDWTTGAP</sequence>
<dbReference type="EMBL" id="BOOQ01000030">
    <property type="protein sequence ID" value="GII48232.1"/>
    <property type="molecule type" value="Genomic_DNA"/>
</dbReference>
<name>A0A8J3XN75_9ACTN</name>
<dbReference type="RefSeq" id="WP_203977459.1">
    <property type="nucleotide sequence ID" value="NZ_BAAAKY010000045.1"/>
</dbReference>
<feature type="region of interest" description="Disordered" evidence="1">
    <location>
        <begin position="192"/>
        <end position="219"/>
    </location>
</feature>
<organism evidence="2 3">
    <name type="scientific">Planotetraspora silvatica</name>
    <dbReference type="NCBI Taxonomy" id="234614"/>
    <lineage>
        <taxon>Bacteria</taxon>
        <taxon>Bacillati</taxon>
        <taxon>Actinomycetota</taxon>
        <taxon>Actinomycetes</taxon>
        <taxon>Streptosporangiales</taxon>
        <taxon>Streptosporangiaceae</taxon>
        <taxon>Planotetraspora</taxon>
    </lineage>
</organism>
<accession>A0A8J3XN75</accession>
<gene>
    <name evidence="2" type="ORF">Psi02_46560</name>
</gene>
<reference evidence="2" key="1">
    <citation type="submission" date="2021-01" db="EMBL/GenBank/DDBJ databases">
        <title>Whole genome shotgun sequence of Planotetraspora silvatica NBRC 100141.</title>
        <authorList>
            <person name="Komaki H."/>
            <person name="Tamura T."/>
        </authorList>
    </citation>
    <scope>NUCLEOTIDE SEQUENCE</scope>
    <source>
        <strain evidence="2">NBRC 100141</strain>
    </source>
</reference>
<proteinExistence type="predicted"/>
<dbReference type="AlphaFoldDB" id="A0A8J3XN75"/>
<comment type="caution">
    <text evidence="2">The sequence shown here is derived from an EMBL/GenBank/DDBJ whole genome shotgun (WGS) entry which is preliminary data.</text>
</comment>